<dbReference type="PANTHER" id="PTHR11070">
    <property type="entry name" value="UVRD / RECB / PCRA DNA HELICASE FAMILY MEMBER"/>
    <property type="match status" value="1"/>
</dbReference>
<organism evidence="13 14">
    <name type="scientific">Catonella massiliensis</name>
    <dbReference type="NCBI Taxonomy" id="2799636"/>
    <lineage>
        <taxon>Bacteria</taxon>
        <taxon>Bacillati</taxon>
        <taxon>Bacillota</taxon>
        <taxon>Clostridia</taxon>
        <taxon>Lachnospirales</taxon>
        <taxon>Lachnospiraceae</taxon>
        <taxon>Catonella</taxon>
    </lineage>
</organism>
<keyword evidence="5 10" id="KW-0347">Helicase</keyword>
<feature type="compositionally biased region" description="Basic and acidic residues" evidence="11">
    <location>
        <begin position="576"/>
        <end position="586"/>
    </location>
</feature>
<keyword evidence="8" id="KW-0238">DNA-binding</keyword>
<evidence type="ECO:0000256" key="7">
    <source>
        <dbReference type="ARBA" id="ARBA00022840"/>
    </source>
</evidence>
<feature type="binding site" evidence="10">
    <location>
        <begin position="28"/>
        <end position="35"/>
    </location>
    <ligand>
        <name>ATP</name>
        <dbReference type="ChEBI" id="CHEBI:30616"/>
    </ligand>
</feature>
<evidence type="ECO:0000256" key="5">
    <source>
        <dbReference type="ARBA" id="ARBA00022806"/>
    </source>
</evidence>
<protein>
    <submittedName>
        <fullName evidence="13">UvrD-helicase domain-containing protein</fullName>
    </submittedName>
</protein>
<dbReference type="Gene3D" id="3.90.320.10">
    <property type="match status" value="1"/>
</dbReference>
<evidence type="ECO:0000256" key="9">
    <source>
        <dbReference type="ARBA" id="ARBA00023204"/>
    </source>
</evidence>
<comment type="caution">
    <text evidence="13">The sequence shown here is derived from an EMBL/GenBank/DDBJ whole genome shotgun (WGS) entry which is preliminary data.</text>
</comment>
<dbReference type="SUPFAM" id="SSF52980">
    <property type="entry name" value="Restriction endonuclease-like"/>
    <property type="match status" value="1"/>
</dbReference>
<feature type="region of interest" description="Disordered" evidence="11">
    <location>
        <begin position="562"/>
        <end position="586"/>
    </location>
</feature>
<dbReference type="InterPro" id="IPR014016">
    <property type="entry name" value="UvrD-like_ATP-bd"/>
</dbReference>
<keyword evidence="6" id="KW-0269">Exonuclease</keyword>
<keyword evidence="14" id="KW-1185">Reference proteome</keyword>
<evidence type="ECO:0000256" key="3">
    <source>
        <dbReference type="ARBA" id="ARBA00022763"/>
    </source>
</evidence>
<dbReference type="PANTHER" id="PTHR11070:SF67">
    <property type="entry name" value="DNA 3'-5' HELICASE"/>
    <property type="match status" value="1"/>
</dbReference>
<accession>A0ABS1J2W5</accession>
<evidence type="ECO:0000313" key="13">
    <source>
        <dbReference type="EMBL" id="MBK5898483.1"/>
    </source>
</evidence>
<dbReference type="Gene3D" id="3.40.50.300">
    <property type="entry name" value="P-loop containing nucleotide triphosphate hydrolases"/>
    <property type="match status" value="4"/>
</dbReference>
<feature type="domain" description="UvrD-like helicase ATP-binding" evidence="12">
    <location>
        <begin position="7"/>
        <end position="485"/>
    </location>
</feature>
<dbReference type="PROSITE" id="PS51198">
    <property type="entry name" value="UVRD_HELICASE_ATP_BIND"/>
    <property type="match status" value="1"/>
</dbReference>
<keyword evidence="3" id="KW-0227">DNA damage</keyword>
<dbReference type="InterPro" id="IPR011335">
    <property type="entry name" value="Restrct_endonuc-II-like"/>
</dbReference>
<keyword evidence="7 10" id="KW-0067">ATP-binding</keyword>
<gene>
    <name evidence="13" type="ORF">JJN12_11930</name>
</gene>
<evidence type="ECO:0000256" key="2">
    <source>
        <dbReference type="ARBA" id="ARBA00022741"/>
    </source>
</evidence>
<feature type="region of interest" description="Disordered" evidence="11">
    <location>
        <begin position="506"/>
        <end position="529"/>
    </location>
</feature>
<keyword evidence="2 10" id="KW-0547">Nucleotide-binding</keyword>
<proteinExistence type="predicted"/>
<feature type="compositionally biased region" description="Acidic residues" evidence="11">
    <location>
        <begin position="562"/>
        <end position="575"/>
    </location>
</feature>
<evidence type="ECO:0000256" key="11">
    <source>
        <dbReference type="SAM" id="MobiDB-lite"/>
    </source>
</evidence>
<dbReference type="EMBL" id="JAEPRJ010000001">
    <property type="protein sequence ID" value="MBK5898483.1"/>
    <property type="molecule type" value="Genomic_DNA"/>
</dbReference>
<dbReference type="InterPro" id="IPR011604">
    <property type="entry name" value="PDDEXK-like_dom_sf"/>
</dbReference>
<name>A0ABS1J2W5_9FIRM</name>
<keyword evidence="4 10" id="KW-0378">Hydrolase</keyword>
<dbReference type="Proteomes" id="UP000604730">
    <property type="component" value="Unassembled WGS sequence"/>
</dbReference>
<evidence type="ECO:0000256" key="10">
    <source>
        <dbReference type="PROSITE-ProRule" id="PRU00560"/>
    </source>
</evidence>
<dbReference type="InterPro" id="IPR027417">
    <property type="entry name" value="P-loop_NTPase"/>
</dbReference>
<evidence type="ECO:0000256" key="1">
    <source>
        <dbReference type="ARBA" id="ARBA00022722"/>
    </source>
</evidence>
<evidence type="ECO:0000313" key="14">
    <source>
        <dbReference type="Proteomes" id="UP000604730"/>
    </source>
</evidence>
<dbReference type="RefSeq" id="WP_208429897.1">
    <property type="nucleotide sequence ID" value="NZ_JAEPRJ010000001.1"/>
</dbReference>
<sequence length="1199" mass="137560">MNRYEGIADGKQREYITSHLNGSMFVEAGAGAGKTTLIIERIVAQLVAGVKPEEIAAITFTNAAAEELRGRIVAEVKKRSVSNKKLTSVLHNIENMQISTIHSFCATLLKERCFEAGLPIGAKVLEEDDDEIRKGKIFDLWLTTLNEDELKEMYWVSDTSNKQAKRVIFDNFSKLVDVSEYYNIYGTSEGEVSELKKGFVKEYEDIIEEEIKSCRELFDNFFAVRDGWFKEAQTILGVDDPIKRITKGANVGKNEKWDILDIAENIYTSIKNDEFVKKIPEVIELIKKGNPTKDKVYFQTGDEKDNINNLHNRIKEEYTGLKGKKGNKKDDRTGIVGLVVFTDRETYDKKKEKALTILKYSLLARKFYFENLPVKELNNNQLLEKAYELLKDEEVRKYFYNKFKCVYVDEFQDTDPLQESIVWNLTTLGNAENLKEGKLFVVGDPKQAIYRFRGADPAIYFKVKDRFEQSPYAGVFRLSINYRSNNKLIDYVNDFFADKGILWEEKETENSSSNPGGYEEMEAAEGRDISDNLEEKELAGAYMYLVEDMNTKEADIEGEISDIENEEADTEDENADKDSEKDDGAADKIPELVETLVEGKYKIRDGNKGFREICYSDFLVLFDKHRGMGKYVEEFSKRGIKTQVLGEINLEEVEIVNHFLRLYKAIAHSHNKEYRTGAVELLKLKLYEGKAAPESGLKLTGFEEDIYEAAANNIIDELVEAVKGLSAYGKAAYLAEKFDLFFVGKEQPYTYIISSQTKLQQLVENMFAEDKGNTVAFIRKTEQYISDLLDRELVLENTGTDVVRLMNYHKAKGLQGKIVILPPKSAKKENDETDYRKDDNYYPLITWGHDGWRGIKGSTCSFMGPEKIKKEAKSADRSEKIRLDYVAKTRAEEVLIFIGDENTEEDVERLEIPIINEKKAEQFAEYERNVVFSTEGKDGIAYHKFNPSGFENTSKTRAEAYIKAKESGIEKFTRDEIRPSGNVIGTVLHRALELLIERLGLSTDDENLAVICAKQAVREFKKDITEGIIGEAEKLKELNRYREFLPKAVRAMESYIKEKYGKDISDKNVKIFTELPFSYYEADKSDELKEIEKIRLKEDETAVNGAAWINGTADLIFVYGDRAIVFDYKSDLADYITEKEDFEKTLEERYTGQLALYRYSVNKLYAIDKDRIELKLLYFKDYGDGLKVCEKKILENELP</sequence>
<evidence type="ECO:0000259" key="12">
    <source>
        <dbReference type="PROSITE" id="PS51198"/>
    </source>
</evidence>
<dbReference type="Pfam" id="PF12705">
    <property type="entry name" value="PDDEXK_1"/>
    <property type="match status" value="1"/>
</dbReference>
<dbReference type="Pfam" id="PF00580">
    <property type="entry name" value="UvrD-helicase"/>
    <property type="match status" value="1"/>
</dbReference>
<evidence type="ECO:0000256" key="6">
    <source>
        <dbReference type="ARBA" id="ARBA00022839"/>
    </source>
</evidence>
<dbReference type="SUPFAM" id="SSF52540">
    <property type="entry name" value="P-loop containing nucleoside triphosphate hydrolases"/>
    <property type="match status" value="1"/>
</dbReference>
<evidence type="ECO:0000256" key="8">
    <source>
        <dbReference type="ARBA" id="ARBA00023125"/>
    </source>
</evidence>
<keyword evidence="1" id="KW-0540">Nuclease</keyword>
<evidence type="ECO:0000256" key="4">
    <source>
        <dbReference type="ARBA" id="ARBA00022801"/>
    </source>
</evidence>
<dbReference type="InterPro" id="IPR000212">
    <property type="entry name" value="DNA_helicase_UvrD/REP"/>
</dbReference>
<dbReference type="InterPro" id="IPR038726">
    <property type="entry name" value="PDDEXK_AddAB-type"/>
</dbReference>
<reference evidence="13 14" key="1">
    <citation type="submission" date="2021-01" db="EMBL/GenBank/DDBJ databases">
        <title>Isolation and description of Catonella massiliensis sp. nov., a novel Catonella species, isolated from a stable periodontitis subject.</title>
        <authorList>
            <person name="Antezack A."/>
            <person name="Boxberger M."/>
            <person name="La Scola B."/>
            <person name="Monnet-Corti V."/>
        </authorList>
    </citation>
    <scope>NUCLEOTIDE SEQUENCE [LARGE SCALE GENOMIC DNA]</scope>
    <source>
        <strain evidence="13 14">Marseille-Q4567</strain>
    </source>
</reference>
<keyword evidence="9" id="KW-0234">DNA repair</keyword>